<evidence type="ECO:0000313" key="1">
    <source>
        <dbReference type="EMBL" id="AHI43938.1"/>
    </source>
</evidence>
<dbReference type="AlphaFoldDB" id="A0A0F6MXI7"/>
<reference evidence="1" key="1">
    <citation type="submission" date="2014-01" db="EMBL/GenBank/DDBJ databases">
        <title>Characterization of eight metallothionein genes in the ectomycorrhizal fungus Laccaria bicolor and the identification of a novel fungal MT family widely distributed in basidiomycetes.</title>
        <authorList>
            <person name="Feng Z."/>
            <person name="Min G."/>
            <person name="Li Y."/>
            <person name="Wang G."/>
            <person name="Shen Z."/>
            <person name="Chen Y."/>
        </authorList>
    </citation>
    <scope>NUCLEOTIDE SEQUENCE</scope>
</reference>
<sequence>MISNTSALANAACDHTSCGCAQDCSCASCGCKCASG</sequence>
<protein>
    <submittedName>
        <fullName evidence="1">Metallothionein 3c</fullName>
    </submittedName>
</protein>
<dbReference type="EMBL" id="KJ095790">
    <property type="protein sequence ID" value="AHI43938.1"/>
    <property type="molecule type" value="mRNA"/>
</dbReference>
<proteinExistence type="evidence at transcript level"/>
<accession>A0A0F6MXI7</accession>
<name>A0A0F6MXI7_LACBI</name>
<organism evidence="1">
    <name type="scientific">Laccaria bicolor</name>
    <name type="common">Bicoloured deceiver</name>
    <name type="synonym">Laccaria laccata var. bicolor</name>
    <dbReference type="NCBI Taxonomy" id="29883"/>
    <lineage>
        <taxon>Eukaryota</taxon>
        <taxon>Fungi</taxon>
        <taxon>Dikarya</taxon>
        <taxon>Basidiomycota</taxon>
        <taxon>Agaricomycotina</taxon>
        <taxon>Agaricomycetes</taxon>
        <taxon>Agaricomycetidae</taxon>
        <taxon>Agaricales</taxon>
        <taxon>Agaricineae</taxon>
        <taxon>Hydnangiaceae</taxon>
        <taxon>Laccaria</taxon>
    </lineage>
</organism>